<dbReference type="AlphaFoldDB" id="A0A1Y3AY59"/>
<evidence type="ECO:0000313" key="2">
    <source>
        <dbReference type="Proteomes" id="UP000194236"/>
    </source>
</evidence>
<proteinExistence type="predicted"/>
<dbReference type="InterPro" id="IPR052740">
    <property type="entry name" value="CE4"/>
</dbReference>
<organism evidence="1 2">
    <name type="scientific">Euroglyphus maynei</name>
    <name type="common">Mayne's house dust mite</name>
    <dbReference type="NCBI Taxonomy" id="6958"/>
    <lineage>
        <taxon>Eukaryota</taxon>
        <taxon>Metazoa</taxon>
        <taxon>Ecdysozoa</taxon>
        <taxon>Arthropoda</taxon>
        <taxon>Chelicerata</taxon>
        <taxon>Arachnida</taxon>
        <taxon>Acari</taxon>
        <taxon>Acariformes</taxon>
        <taxon>Sarcoptiformes</taxon>
        <taxon>Astigmata</taxon>
        <taxon>Psoroptidia</taxon>
        <taxon>Analgoidea</taxon>
        <taxon>Pyroglyphidae</taxon>
        <taxon>Pyroglyphinae</taxon>
        <taxon>Euroglyphus</taxon>
    </lineage>
</organism>
<protein>
    <recommendedName>
        <fullName evidence="3">NodB homology domain-containing protein</fullName>
    </recommendedName>
</protein>
<dbReference type="Proteomes" id="UP000194236">
    <property type="component" value="Unassembled WGS sequence"/>
</dbReference>
<dbReference type="OrthoDB" id="504708at2759"/>
<reference evidence="1 2" key="1">
    <citation type="submission" date="2017-03" db="EMBL/GenBank/DDBJ databases">
        <title>Genome Survey of Euroglyphus maynei.</title>
        <authorList>
            <person name="Arlian L.G."/>
            <person name="Morgan M.S."/>
            <person name="Rider S.D."/>
        </authorList>
    </citation>
    <scope>NUCLEOTIDE SEQUENCE [LARGE SCALE GENOMIC DNA]</scope>
    <source>
        <strain evidence="1">Arlian Lab</strain>
        <tissue evidence="1">Whole body</tissue>
    </source>
</reference>
<dbReference type="Gene3D" id="3.20.20.370">
    <property type="entry name" value="Glycoside hydrolase/deacetylase"/>
    <property type="match status" value="1"/>
</dbReference>
<accession>A0A1Y3AY59</accession>
<evidence type="ECO:0008006" key="3">
    <source>
        <dbReference type="Google" id="ProtNLM"/>
    </source>
</evidence>
<dbReference type="PANTHER" id="PTHR45985">
    <property type="match status" value="1"/>
</dbReference>
<sequence>TTETTEVPTTEVERTTRTPYHSTFKNKDCNFTACVAPDCQCLQDLPPNGMNPEEIPQFVIVTFDGAVTVTNFPYYQTLFDFKNPNDCPIKATYFVSHVDSNYKLVHELYRRGNEIGVHSISKAVNNNQEFWKRLDYEGWRQEMGGQRKIISKYSEIPIDRIRGVRAPNLQTAGNVTFTVKKVHRECAMASSCIMFTKDGNVNYHPTADEIHDLFEYNFDHYYNGNRAPFPLFLSEEWMHDEAKRDALLRFIEDKLDKHDVFFVSIDQVLQWMQSPTNVSEYTEQTKQCEPIVKTKCGLKDGEKINDISQFKRKCDYEQIDELNGQSKRMIICDDLHCPTHYPWVNRLE</sequence>
<name>A0A1Y3AY59_EURMA</name>
<dbReference type="PANTHER" id="PTHR45985:SF8">
    <property type="entry name" value="CHITIN DEACETYLASE-LIKE 9, ISOFORM A"/>
    <property type="match status" value="1"/>
</dbReference>
<comment type="caution">
    <text evidence="1">The sequence shown here is derived from an EMBL/GenBank/DDBJ whole genome shotgun (WGS) entry which is preliminary data.</text>
</comment>
<evidence type="ECO:0000313" key="1">
    <source>
        <dbReference type="EMBL" id="OTF73442.1"/>
    </source>
</evidence>
<gene>
    <name evidence="1" type="ORF">BLA29_004016</name>
</gene>
<dbReference type="InterPro" id="IPR011330">
    <property type="entry name" value="Glyco_hydro/deAcase_b/a-brl"/>
</dbReference>
<dbReference type="GO" id="GO:0005975">
    <property type="term" value="P:carbohydrate metabolic process"/>
    <property type="evidence" value="ECO:0007669"/>
    <property type="project" value="InterPro"/>
</dbReference>
<keyword evidence="2" id="KW-1185">Reference proteome</keyword>
<feature type="non-terminal residue" evidence="1">
    <location>
        <position position="1"/>
    </location>
</feature>
<dbReference type="SUPFAM" id="SSF88713">
    <property type="entry name" value="Glycoside hydrolase/deacetylase"/>
    <property type="match status" value="1"/>
</dbReference>
<dbReference type="EMBL" id="MUJZ01051566">
    <property type="protein sequence ID" value="OTF73442.1"/>
    <property type="molecule type" value="Genomic_DNA"/>
</dbReference>